<organism evidence="2 3">
    <name type="scientific">Luminiphilus syltensis NOR5-1B</name>
    <dbReference type="NCBI Taxonomy" id="565045"/>
    <lineage>
        <taxon>Bacteria</taxon>
        <taxon>Pseudomonadati</taxon>
        <taxon>Pseudomonadota</taxon>
        <taxon>Gammaproteobacteria</taxon>
        <taxon>Cellvibrionales</taxon>
        <taxon>Halieaceae</taxon>
        <taxon>Luminiphilus</taxon>
    </lineage>
</organism>
<evidence type="ECO:0000313" key="2">
    <source>
        <dbReference type="EMBL" id="EED35929.1"/>
    </source>
</evidence>
<keyword evidence="3" id="KW-1185">Reference proteome</keyword>
<protein>
    <submittedName>
        <fullName evidence="2">Uncharacterized protein</fullName>
    </submittedName>
</protein>
<gene>
    <name evidence="2" type="ORF">NOR51B_1877</name>
</gene>
<proteinExistence type="predicted"/>
<feature type="region of interest" description="Disordered" evidence="1">
    <location>
        <begin position="167"/>
        <end position="192"/>
    </location>
</feature>
<name>B8KR08_9GAMM</name>
<dbReference type="Proteomes" id="UP000004699">
    <property type="component" value="Unassembled WGS sequence"/>
</dbReference>
<evidence type="ECO:0000313" key="3">
    <source>
        <dbReference type="Proteomes" id="UP000004699"/>
    </source>
</evidence>
<dbReference type="HOGENOM" id="CLU_1413655_0_0_6"/>
<sequence length="192" mass="20285">MTQCASAAGEAELEIKFDVYFAGSIKSGADQNQVKTEFARLFKIDELEAAKRFDGGRYRIKTDCDKATAIRYQKALDQIGAVAIIERRNEAPPPAAVVPEASAAVASAEIHDESPSKDLASDLAGSFTLAEVGARMDQATSTPPPAISVPNFDIAEAGEIIPTIKPDVAPAKPETGHLSLAPLSDQDAGKLF</sequence>
<dbReference type="EMBL" id="DS999411">
    <property type="protein sequence ID" value="EED35929.1"/>
    <property type="molecule type" value="Genomic_DNA"/>
</dbReference>
<evidence type="ECO:0000256" key="1">
    <source>
        <dbReference type="SAM" id="MobiDB-lite"/>
    </source>
</evidence>
<dbReference type="AlphaFoldDB" id="B8KR08"/>
<dbReference type="STRING" id="565045.NOR51B_1877"/>
<reference evidence="3" key="1">
    <citation type="journal article" date="2013" name="BMC Microbiol.">
        <title>Taxonomy and evolution of bacteriochlorophyll a-containing members of the OM60/NOR5 clade of marine gammaproteobacteria: description of Luminiphilus syltensis gen. nov., sp. nov., reclassification of Haliea rubra as Pseudohaliea rubra gen. nov., comb. nov., and emendation of Chromatocurvus halotolerans.</title>
        <authorList>
            <person name="Spring S."/>
            <person name="Riedel T."/>
            <person name="Sproer C."/>
            <person name="Yan S."/>
            <person name="Harder J."/>
            <person name="Fuchs B.M."/>
        </authorList>
    </citation>
    <scope>NUCLEOTIDE SEQUENCE [LARGE SCALE GENOMIC DNA]</scope>
    <source>
        <strain evidence="3">NOR51-B</strain>
    </source>
</reference>
<accession>B8KR08</accession>